<evidence type="ECO:0000313" key="1">
    <source>
        <dbReference type="EMBL" id="EHL02343.1"/>
    </source>
</evidence>
<dbReference type="Proteomes" id="UP000005446">
    <property type="component" value="Unassembled WGS sequence"/>
</dbReference>
<reference evidence="1 2" key="1">
    <citation type="journal article" date="2012" name="Eukaryot. Cell">
        <title>Genome sequence of the fungus Glarea lozoyensis: the first genome sequence of a species from the Helotiaceae family.</title>
        <authorList>
            <person name="Youssar L."/>
            <person name="Gruening B.A."/>
            <person name="Erxleben A."/>
            <person name="Guenther S."/>
            <person name="Huettel W."/>
        </authorList>
    </citation>
    <scope>NUCLEOTIDE SEQUENCE [LARGE SCALE GENOMIC DNA]</scope>
    <source>
        <strain evidence="2">ATCC 74030 / MF5533</strain>
    </source>
</reference>
<proteinExistence type="predicted"/>
<accession>H0EGI1</accession>
<dbReference type="HOGENOM" id="CLU_2236868_0_0_1"/>
<dbReference type="InParanoid" id="H0EGI1"/>
<keyword evidence="2" id="KW-1185">Reference proteome</keyword>
<evidence type="ECO:0000313" key="2">
    <source>
        <dbReference type="Proteomes" id="UP000005446"/>
    </source>
</evidence>
<sequence length="105" mass="12286">MNIDLEKIETQKRYFVRNEGGFILRKTSSTSNTVHTQLRARRNLSRRPDVWQDLRRAFLAETSVSKEASLEDNIVTLFIELAVINLNLEPVYAIYTMWVVAWLTI</sequence>
<protein>
    <submittedName>
        <fullName evidence="1">Uncharacterized protein</fullName>
    </submittedName>
</protein>
<dbReference type="AlphaFoldDB" id="H0EGI1"/>
<organism evidence="1 2">
    <name type="scientific">Glarea lozoyensis (strain ATCC 74030 / MF5533)</name>
    <dbReference type="NCBI Taxonomy" id="1104152"/>
    <lineage>
        <taxon>Eukaryota</taxon>
        <taxon>Fungi</taxon>
        <taxon>Dikarya</taxon>
        <taxon>Ascomycota</taxon>
        <taxon>Pezizomycotina</taxon>
        <taxon>Leotiomycetes</taxon>
        <taxon>Helotiales</taxon>
        <taxon>Helotiaceae</taxon>
        <taxon>Glarea</taxon>
    </lineage>
</organism>
<name>H0EGI1_GLAL7</name>
<comment type="caution">
    <text evidence="1">The sequence shown here is derived from an EMBL/GenBank/DDBJ whole genome shotgun (WGS) entry which is preliminary data.</text>
</comment>
<dbReference type="EMBL" id="AGUE01000024">
    <property type="protein sequence ID" value="EHL02343.1"/>
    <property type="molecule type" value="Genomic_DNA"/>
</dbReference>
<gene>
    <name evidence="1" type="ORF">M7I_1597</name>
</gene>